<evidence type="ECO:0000256" key="3">
    <source>
        <dbReference type="RuleBase" id="RU003694"/>
    </source>
</evidence>
<dbReference type="InterPro" id="IPR000794">
    <property type="entry name" value="Beta-ketoacyl_synthase"/>
</dbReference>
<gene>
    <name evidence="6" type="ORF">D1825_05795</name>
</gene>
<evidence type="ECO:0000256" key="1">
    <source>
        <dbReference type="ARBA" id="ARBA00008467"/>
    </source>
</evidence>
<dbReference type="PANTHER" id="PTHR11712">
    <property type="entry name" value="POLYKETIDE SYNTHASE-RELATED"/>
    <property type="match status" value="1"/>
</dbReference>
<name>A0A413RNE7_9CELL</name>
<accession>A0A413RNE7</accession>
<reference evidence="6 7" key="1">
    <citation type="submission" date="2018-08" db="EMBL/GenBank/DDBJ databases">
        <title>Cellulomonas rhizosphaerae sp. nov., a novel actinomycete isolated from soil.</title>
        <authorList>
            <person name="Tian Y."/>
        </authorList>
    </citation>
    <scope>NUCLEOTIDE SEQUENCE [LARGE SCALE GENOMIC DNA]</scope>
    <source>
        <strain evidence="6 7">NEAU-TCZ24</strain>
    </source>
</reference>
<evidence type="ECO:0000259" key="5">
    <source>
        <dbReference type="PROSITE" id="PS52004"/>
    </source>
</evidence>
<dbReference type="PROSITE" id="PS52004">
    <property type="entry name" value="KS3_2"/>
    <property type="match status" value="1"/>
</dbReference>
<dbReference type="PANTHER" id="PTHR11712:SF347">
    <property type="entry name" value="BETA KETOACYL-ACYL CARRIER PROTEIN SYNTHASE"/>
    <property type="match status" value="1"/>
</dbReference>
<sequence length="379" mass="37702">MSALVTGYGAVTALGSAPDTWDGILAGRSAARPWDDLADEGFAVTTACRVTHLPAGDPTRRGRALADAALADALALADGALDGVAPSRVGVYLGTTMGESAGYEQATSSFSAAAHHGGALADHVASLVGATGPVRAFGTACAAGNYAIGAAAAAVRAGRVDVAVAGGVEPFSRIAMVGFSRMRAMTPDLCRPFVAGRRGMQLGEGAAFVVIESSARVAARRARARAVVGALGLASDAHHPTSPRPDGSGMASAMVSALSRSSLSPAEVGWVSAHGTGTPQSDAAEAVALRSVFPSGVPVSSIKGAIGHTMGAASAVETVVAVRALEEGLAPPNVNGSSPDPSLELDVVVTPRAADLRWVLNCAYAFGGLDSALVLGRAA</sequence>
<organism evidence="6 7">
    <name type="scientific">Cellulomonas rhizosphaerae</name>
    <dbReference type="NCBI Taxonomy" id="2293719"/>
    <lineage>
        <taxon>Bacteria</taxon>
        <taxon>Bacillati</taxon>
        <taxon>Actinomycetota</taxon>
        <taxon>Actinomycetes</taxon>
        <taxon>Micrococcales</taxon>
        <taxon>Cellulomonadaceae</taxon>
        <taxon>Cellulomonas</taxon>
    </lineage>
</organism>
<proteinExistence type="inferred from homology"/>
<dbReference type="OrthoDB" id="9808669at2"/>
<dbReference type="EMBL" id="QWKP01000156">
    <property type="protein sequence ID" value="RHA43542.1"/>
    <property type="molecule type" value="Genomic_DNA"/>
</dbReference>
<keyword evidence="7" id="KW-1185">Reference proteome</keyword>
<dbReference type="InterPro" id="IPR018201">
    <property type="entry name" value="Ketoacyl_synth_AS"/>
</dbReference>
<feature type="region of interest" description="Disordered" evidence="4">
    <location>
        <begin position="235"/>
        <end position="254"/>
    </location>
</feature>
<dbReference type="AlphaFoldDB" id="A0A413RNE7"/>
<dbReference type="Proteomes" id="UP000283374">
    <property type="component" value="Unassembled WGS sequence"/>
</dbReference>
<dbReference type="SMART" id="SM00825">
    <property type="entry name" value="PKS_KS"/>
    <property type="match status" value="1"/>
</dbReference>
<evidence type="ECO:0000313" key="6">
    <source>
        <dbReference type="EMBL" id="RHA43542.1"/>
    </source>
</evidence>
<evidence type="ECO:0000256" key="4">
    <source>
        <dbReference type="SAM" id="MobiDB-lite"/>
    </source>
</evidence>
<evidence type="ECO:0000256" key="2">
    <source>
        <dbReference type="ARBA" id="ARBA00022679"/>
    </source>
</evidence>
<dbReference type="RefSeq" id="WP_118766500.1">
    <property type="nucleotide sequence ID" value="NZ_QWKP01000156.1"/>
</dbReference>
<dbReference type="Pfam" id="PF02801">
    <property type="entry name" value="Ketoacyl-synt_C"/>
    <property type="match status" value="1"/>
</dbReference>
<feature type="domain" description="Ketosynthase family 3 (KS3)" evidence="5">
    <location>
        <begin position="1"/>
        <end position="377"/>
    </location>
</feature>
<dbReference type="InterPro" id="IPR014031">
    <property type="entry name" value="Ketoacyl_synth_C"/>
</dbReference>
<comment type="caution">
    <text evidence="6">The sequence shown here is derived from an EMBL/GenBank/DDBJ whole genome shotgun (WGS) entry which is preliminary data.</text>
</comment>
<comment type="similarity">
    <text evidence="1 3">Belongs to the thiolase-like superfamily. Beta-ketoacyl-ACP synthases family.</text>
</comment>
<dbReference type="InterPro" id="IPR014030">
    <property type="entry name" value="Ketoacyl_synth_N"/>
</dbReference>
<dbReference type="GO" id="GO:0006633">
    <property type="term" value="P:fatty acid biosynthetic process"/>
    <property type="evidence" value="ECO:0007669"/>
    <property type="project" value="InterPro"/>
</dbReference>
<evidence type="ECO:0000313" key="7">
    <source>
        <dbReference type="Proteomes" id="UP000283374"/>
    </source>
</evidence>
<dbReference type="GO" id="GO:0004315">
    <property type="term" value="F:3-oxoacyl-[acyl-carrier-protein] synthase activity"/>
    <property type="evidence" value="ECO:0007669"/>
    <property type="project" value="InterPro"/>
</dbReference>
<dbReference type="InterPro" id="IPR016039">
    <property type="entry name" value="Thiolase-like"/>
</dbReference>
<dbReference type="PROSITE" id="PS00606">
    <property type="entry name" value="KS3_1"/>
    <property type="match status" value="1"/>
</dbReference>
<dbReference type="Gene3D" id="3.40.47.10">
    <property type="match status" value="1"/>
</dbReference>
<dbReference type="InterPro" id="IPR020841">
    <property type="entry name" value="PKS_Beta-ketoAc_synthase_dom"/>
</dbReference>
<dbReference type="SUPFAM" id="SSF53901">
    <property type="entry name" value="Thiolase-like"/>
    <property type="match status" value="2"/>
</dbReference>
<dbReference type="Pfam" id="PF00109">
    <property type="entry name" value="ketoacyl-synt"/>
    <property type="match status" value="1"/>
</dbReference>
<keyword evidence="2 3" id="KW-0808">Transferase</keyword>
<protein>
    <submittedName>
        <fullName evidence="6">Beta-ketoacyl-[acyl-carrier-protein] synthase family protein</fullName>
    </submittedName>
</protein>